<dbReference type="PANTHER" id="PTHR12143:SF39">
    <property type="entry name" value="SECRETED PROTEIN"/>
    <property type="match status" value="1"/>
</dbReference>
<dbReference type="SUPFAM" id="SSF49785">
    <property type="entry name" value="Galactose-binding domain-like"/>
    <property type="match status" value="1"/>
</dbReference>
<dbReference type="Gene3D" id="1.20.1610.10">
    <property type="entry name" value="alpha-1,2-mannosidases domains"/>
    <property type="match status" value="1"/>
</dbReference>
<keyword evidence="3" id="KW-0106">Calcium</keyword>
<feature type="chain" id="PRO_5011449285" evidence="4">
    <location>
        <begin position="27"/>
        <end position="1023"/>
    </location>
</feature>
<keyword evidence="4" id="KW-0732">Signal</keyword>
<dbReference type="InterPro" id="IPR050883">
    <property type="entry name" value="PNGase"/>
</dbReference>
<dbReference type="Pfam" id="PF17678">
    <property type="entry name" value="Glyco_hydro_92N"/>
    <property type="match status" value="1"/>
</dbReference>
<dbReference type="OrthoDB" id="9758101at2"/>
<dbReference type="Pfam" id="PF13290">
    <property type="entry name" value="CHB_HEX_C_1"/>
    <property type="match status" value="1"/>
</dbReference>
<dbReference type="InterPro" id="IPR008928">
    <property type="entry name" value="6-hairpin_glycosidase_sf"/>
</dbReference>
<dbReference type="InterPro" id="IPR012939">
    <property type="entry name" value="Glyco_hydro_92"/>
</dbReference>
<dbReference type="GO" id="GO:0030246">
    <property type="term" value="F:carbohydrate binding"/>
    <property type="evidence" value="ECO:0007669"/>
    <property type="project" value="InterPro"/>
</dbReference>
<dbReference type="InterPro" id="IPR008979">
    <property type="entry name" value="Galactose-bd-like_sf"/>
</dbReference>
<evidence type="ECO:0000256" key="1">
    <source>
        <dbReference type="ARBA" id="ARBA00001913"/>
    </source>
</evidence>
<evidence type="ECO:0000256" key="4">
    <source>
        <dbReference type="SAM" id="SignalP"/>
    </source>
</evidence>
<name>A0A1G6YXP8_9SPHI</name>
<dbReference type="Gene3D" id="2.70.98.10">
    <property type="match status" value="1"/>
</dbReference>
<evidence type="ECO:0000256" key="3">
    <source>
        <dbReference type="ARBA" id="ARBA00022837"/>
    </source>
</evidence>
<dbReference type="AlphaFoldDB" id="A0A1G6YXP8"/>
<evidence type="ECO:0000313" key="6">
    <source>
        <dbReference type="EMBL" id="SDD95169.1"/>
    </source>
</evidence>
<dbReference type="SUPFAM" id="SSF48208">
    <property type="entry name" value="Six-hairpin glycosidases"/>
    <property type="match status" value="1"/>
</dbReference>
<feature type="signal peptide" evidence="4">
    <location>
        <begin position="1"/>
        <end position="26"/>
    </location>
</feature>
<comment type="cofactor">
    <cofactor evidence="1">
        <name>Ca(2+)</name>
        <dbReference type="ChEBI" id="CHEBI:29108"/>
    </cofactor>
</comment>
<evidence type="ECO:0000313" key="7">
    <source>
        <dbReference type="Proteomes" id="UP000199072"/>
    </source>
</evidence>
<organism evidence="6 7">
    <name type="scientific">Mucilaginibacter pineti</name>
    <dbReference type="NCBI Taxonomy" id="1391627"/>
    <lineage>
        <taxon>Bacteria</taxon>
        <taxon>Pseudomonadati</taxon>
        <taxon>Bacteroidota</taxon>
        <taxon>Sphingobacteriia</taxon>
        <taxon>Sphingobacteriales</taxon>
        <taxon>Sphingobacteriaceae</taxon>
        <taxon>Mucilaginibacter</taxon>
    </lineage>
</organism>
<dbReference type="Proteomes" id="UP000199072">
    <property type="component" value="Unassembled WGS sequence"/>
</dbReference>
<dbReference type="InterPro" id="IPR059177">
    <property type="entry name" value="GH29D-like_dom"/>
</dbReference>
<dbReference type="GO" id="GO:0005975">
    <property type="term" value="P:carbohydrate metabolic process"/>
    <property type="evidence" value="ECO:0007669"/>
    <property type="project" value="InterPro"/>
</dbReference>
<evidence type="ECO:0000259" key="5">
    <source>
        <dbReference type="PROSITE" id="PS50022"/>
    </source>
</evidence>
<dbReference type="GO" id="GO:0000224">
    <property type="term" value="F:peptide-N4-(N-acetyl-beta-glucosaminyl)asparagine amidase activity"/>
    <property type="evidence" value="ECO:0007669"/>
    <property type="project" value="TreeGrafter"/>
</dbReference>
<feature type="domain" description="F5/8 type C" evidence="5">
    <location>
        <begin position="854"/>
        <end position="1018"/>
    </location>
</feature>
<sequence length="1023" mass="114347">MPAIRSVFRNISILTLLLTAALLASAQKKKDKDYAQLVNPFIGTGGHGHTYPGAVAPFGMVQLSPDTRLDGWDGSSGYHYTDTVVYGFSHTHLSGTGIPDYCDILFMPTTGEPQFKNTQYRSVFKKKNESASPGYYKTHLEKYNIDVELTAATRAGMHRYDYPSADKANIIIDLQHRDQVLDSWIEVVNDHEVRGFRRSKSWAQNQEVYFYAKFSKPFKTYGIASNDVLQQGQSKAQGKNIKIYLQFDNPGEVISKVGISAVSAEGALKNLDAEIPDFDFKKVQKTAKAAWNTELNKIQVEGGAPPVPKVSPDDQVINGVYGNYGNPYPNSRPSAGKKVAVLDYAKIKQSIFYTALYHTMLAPNIYSDVDGQYRGLDQKVHTAQSFNYYTVFSLWDTFRAENPLLTLIDKKRTLDFIKSFLAMYDQGGLLPIWPLASTETYCMIGNHSIPVIVDAYSKGIRDFDAEKAFTAMKSAVNRNQFGLDIYRKNGAVLADAEDASVSKTLEYAYDDWCIAQMAKMLNKPLDYAEYIKRAQYWKNVYNNQNGFMQARSNGGFKIPFDPTEINGDYTEGNSWQYSFLVPQDVESLVTRMGSKDAFEAKLDELFTTESKLKGADVPDVSGLIGQYAHGNEPSHHMAYLYNFTNSPDKTQLYIDRILREEYSNQPDGLAGNEDCGQMSAWYVMSSLGLYNIAPGQEQLQVGIPQFDKADIYLENGKKFSIINTGAGITKSNIYLQGMNLAKKAYNKLYLNYTDIADGGEFEVFTGRLPNKMFIEELEHPSSKISDSLIVANPYIIAPSKTFKEPISIQIKSTDTDVKIYYTLDGSTPTVSSTLYNQPINIAANTTVKAIAIINGKSSFVSEANFIKLNADIKLTLTNKYLPNYSAGGDDALINGLHGTANWHVGNWQGYQGKDLEAVIDMGQIKPVKQISIGTLQDTNSWIIFPKYVQYFTSTDGKNYKLAATVNTKTDIKDTKPQTQEFAAPLNVNTRYIKIIAKQYGPLPDWHESKGNQSYIFADEITVE</sequence>
<dbReference type="Gene3D" id="1.20.1050.60">
    <property type="entry name" value="alpha-1,2-mannosidase"/>
    <property type="match status" value="1"/>
</dbReference>
<comment type="subunit">
    <text evidence="2">Monomer.</text>
</comment>
<dbReference type="PANTHER" id="PTHR12143">
    <property type="entry name" value="PEPTIDE N-GLYCANASE PNGASE -RELATED"/>
    <property type="match status" value="1"/>
</dbReference>
<reference evidence="6 7" key="1">
    <citation type="submission" date="2016-10" db="EMBL/GenBank/DDBJ databases">
        <authorList>
            <person name="de Groot N.N."/>
        </authorList>
    </citation>
    <scope>NUCLEOTIDE SEQUENCE [LARGE SCALE GENOMIC DNA]</scope>
    <source>
        <strain evidence="6 7">47C3B</strain>
    </source>
</reference>
<dbReference type="Pfam" id="PF07971">
    <property type="entry name" value="Glyco_hydro_92"/>
    <property type="match status" value="2"/>
</dbReference>
<dbReference type="InterPro" id="IPR014718">
    <property type="entry name" value="GH-type_carb-bd"/>
</dbReference>
<gene>
    <name evidence="6" type="ORF">SAMN05216464_103138</name>
</gene>
<dbReference type="FunFam" id="1.20.1050.60:FF:000001">
    <property type="entry name" value="Putative alpha-1,2-mannosidase"/>
    <property type="match status" value="1"/>
</dbReference>
<dbReference type="InterPro" id="IPR005887">
    <property type="entry name" value="GH92_a_mannosidase_put"/>
</dbReference>
<keyword evidence="7" id="KW-1185">Reference proteome</keyword>
<dbReference type="GO" id="GO:0005829">
    <property type="term" value="C:cytosol"/>
    <property type="evidence" value="ECO:0007669"/>
    <property type="project" value="TreeGrafter"/>
</dbReference>
<evidence type="ECO:0000256" key="2">
    <source>
        <dbReference type="ARBA" id="ARBA00011245"/>
    </source>
</evidence>
<dbReference type="Pfam" id="PF00754">
    <property type="entry name" value="F5_F8_type_C"/>
    <property type="match status" value="1"/>
</dbReference>
<dbReference type="InterPro" id="IPR000421">
    <property type="entry name" value="FA58C"/>
</dbReference>
<dbReference type="InterPro" id="IPR041371">
    <property type="entry name" value="GH92_N"/>
</dbReference>
<protein>
    <submittedName>
        <fullName evidence="6">Alpha-1,2-mannosidase, putative</fullName>
    </submittedName>
</protein>
<dbReference type="GO" id="GO:0006516">
    <property type="term" value="P:glycoprotein catabolic process"/>
    <property type="evidence" value="ECO:0007669"/>
    <property type="project" value="TreeGrafter"/>
</dbReference>
<dbReference type="PROSITE" id="PS50022">
    <property type="entry name" value="FA58C_3"/>
    <property type="match status" value="1"/>
</dbReference>
<dbReference type="NCBIfam" id="TIGR01180">
    <property type="entry name" value="aman2_put"/>
    <property type="match status" value="1"/>
</dbReference>
<proteinExistence type="predicted"/>
<dbReference type="Gene3D" id="2.60.120.260">
    <property type="entry name" value="Galactose-binding domain-like"/>
    <property type="match status" value="1"/>
</dbReference>
<dbReference type="EMBL" id="FNAI01000003">
    <property type="protein sequence ID" value="SDD95169.1"/>
    <property type="molecule type" value="Genomic_DNA"/>
</dbReference>
<dbReference type="RefSeq" id="WP_091147869.1">
    <property type="nucleotide sequence ID" value="NZ_FNAI01000003.1"/>
</dbReference>
<accession>A0A1G6YXP8</accession>